<dbReference type="EMBL" id="AZBU02000010">
    <property type="protein sequence ID" value="TKR62342.1"/>
    <property type="molecule type" value="Genomic_DNA"/>
</dbReference>
<evidence type="ECO:0000313" key="1">
    <source>
        <dbReference type="EMBL" id="TKR62342.1"/>
    </source>
</evidence>
<evidence type="ECO:0000313" key="2">
    <source>
        <dbReference type="Proteomes" id="UP000298663"/>
    </source>
</evidence>
<keyword evidence="2" id="KW-1185">Reference proteome</keyword>
<name>A0A4U5M142_STECR</name>
<sequence>MVAQTPVNTLASQAEIEISLKPSSSSTEPRGLPVVATIYVSHDPNQNAVWQCGQPLDDPKNLEDLDFGILQFAPTVSRQIMELKMSTMSLEQLQLPKKLQFKSLDVSNVLHFPKLVNIGTDFNRITVCGRSPVTTDYEDFLSTCLKSKTLKHVRFTHTKVTRKIRNAVFRRFIEMDLETIKIDFGYENERFGFSKVVVKKAIESWVESENPVLRTLQVVTVGKVEVKERILKNLARNIRAKLVISQEPRSSGQEMWKVFFQVQ</sequence>
<comment type="caution">
    <text evidence="1">The sequence shown here is derived from an EMBL/GenBank/DDBJ whole genome shotgun (WGS) entry which is preliminary data.</text>
</comment>
<dbReference type="AlphaFoldDB" id="A0A4U5M142"/>
<organism evidence="1 2">
    <name type="scientific">Steinernema carpocapsae</name>
    <name type="common">Entomopathogenic nematode</name>
    <dbReference type="NCBI Taxonomy" id="34508"/>
    <lineage>
        <taxon>Eukaryota</taxon>
        <taxon>Metazoa</taxon>
        <taxon>Ecdysozoa</taxon>
        <taxon>Nematoda</taxon>
        <taxon>Chromadorea</taxon>
        <taxon>Rhabditida</taxon>
        <taxon>Tylenchina</taxon>
        <taxon>Panagrolaimomorpha</taxon>
        <taxon>Strongyloidoidea</taxon>
        <taxon>Steinernematidae</taxon>
        <taxon>Steinernema</taxon>
    </lineage>
</organism>
<reference evidence="1 2" key="2">
    <citation type="journal article" date="2019" name="G3 (Bethesda)">
        <title>Hybrid Assembly of the Genome of the Entomopathogenic Nematode Steinernema carpocapsae Identifies the X-Chromosome.</title>
        <authorList>
            <person name="Serra L."/>
            <person name="Macchietto M."/>
            <person name="Macias-Munoz A."/>
            <person name="McGill C.J."/>
            <person name="Rodriguez I.M."/>
            <person name="Rodriguez B."/>
            <person name="Murad R."/>
            <person name="Mortazavi A."/>
        </authorList>
    </citation>
    <scope>NUCLEOTIDE SEQUENCE [LARGE SCALE GENOMIC DNA]</scope>
    <source>
        <strain evidence="1 2">ALL</strain>
    </source>
</reference>
<proteinExistence type="predicted"/>
<evidence type="ECO:0008006" key="3">
    <source>
        <dbReference type="Google" id="ProtNLM"/>
    </source>
</evidence>
<dbReference type="Proteomes" id="UP000298663">
    <property type="component" value="Unassembled WGS sequence"/>
</dbReference>
<protein>
    <recommendedName>
        <fullName evidence="3">F-box associated domain-containing protein</fullName>
    </recommendedName>
</protein>
<reference evidence="1 2" key="1">
    <citation type="journal article" date="2015" name="Genome Biol.">
        <title>Comparative genomics of Steinernema reveals deeply conserved gene regulatory networks.</title>
        <authorList>
            <person name="Dillman A.R."/>
            <person name="Macchietto M."/>
            <person name="Porter C.F."/>
            <person name="Rogers A."/>
            <person name="Williams B."/>
            <person name="Antoshechkin I."/>
            <person name="Lee M.M."/>
            <person name="Goodwin Z."/>
            <person name="Lu X."/>
            <person name="Lewis E.E."/>
            <person name="Goodrich-Blair H."/>
            <person name="Stock S.P."/>
            <person name="Adams B.J."/>
            <person name="Sternberg P.W."/>
            <person name="Mortazavi A."/>
        </authorList>
    </citation>
    <scope>NUCLEOTIDE SEQUENCE [LARGE SCALE GENOMIC DNA]</scope>
    <source>
        <strain evidence="1 2">ALL</strain>
    </source>
</reference>
<gene>
    <name evidence="1" type="ORF">L596_026321</name>
</gene>
<accession>A0A4U5M142</accession>